<feature type="compositionally biased region" description="Polar residues" evidence="2">
    <location>
        <begin position="96"/>
        <end position="109"/>
    </location>
</feature>
<feature type="compositionally biased region" description="Basic and acidic residues" evidence="2">
    <location>
        <begin position="63"/>
        <end position="75"/>
    </location>
</feature>
<sequence>MGNNTSSTRKSSAAVRHGASVRKSSQSQQHNAHQILEEEFSDLILHEVKRQKQEQASSSGHSHSADDSETNKHFTNDLIEDEYNELSDGLLGTDTGDVQRNILPTNGEVSDTDSDGSARAGRDWRSQQSNQQSNQNQYYVRKDTSETNSVASGYENEGSSDGERMDVDVDVDVEPRDSEGVSSSSKSSLNDLSKVDFTRVAAPAAARHGFRPPYRRGASGTGSPAFGRRNESMQSVASTRSSNRSPAQDVSSHPVFGPNYAGEYAGSAGGKLVPVEIKWVNSARENINKVSIIGSFSNWRDVIKLKPSAARPNEFSATISLPLGVHKLLYIINNEYRVSESLPTATDQEGILFNWFEILDPQRLFNHSQKQQSRTDASTDFDANIIQVAGQHDTFVIQQKSNSFLAKMSKEAKDVANFEHVEHLPEEPEKYVSYNERLSFLDDQQVRRGPFEYSSEIPEMFVNYDYFKNKAPDYELPEPPQLPAHLNNVLLNKMSSNFQQNHAQNIPQVGAPDANSTSNVSTSSTPSSNSKRPPLRRADSSYYASNAEALHLSIPNHVILNHLMTTSIRNDVLTVACITRYSGKFVTQIMHSPADTEK</sequence>
<dbReference type="Gene3D" id="2.60.40.10">
    <property type="entry name" value="Immunoglobulins"/>
    <property type="match status" value="1"/>
</dbReference>
<feature type="region of interest" description="Disordered" evidence="2">
    <location>
        <begin position="506"/>
        <end position="537"/>
    </location>
</feature>
<dbReference type="GeneID" id="37009981"/>
<dbReference type="GO" id="GO:0005634">
    <property type="term" value="C:nucleus"/>
    <property type="evidence" value="ECO:0007669"/>
    <property type="project" value="TreeGrafter"/>
</dbReference>
<dbReference type="AlphaFoldDB" id="A0A2V1AWU3"/>
<feature type="compositionally biased region" description="Basic and acidic residues" evidence="2">
    <location>
        <begin position="44"/>
        <end position="53"/>
    </location>
</feature>
<dbReference type="InterPro" id="IPR013783">
    <property type="entry name" value="Ig-like_fold"/>
</dbReference>
<dbReference type="PANTHER" id="PTHR10343:SF84">
    <property type="entry name" value="5'-AMP-ACTIVATED PROTEIN KINASE SUBUNIT BETA-1"/>
    <property type="match status" value="1"/>
</dbReference>
<dbReference type="EMBL" id="PKFO01000006">
    <property type="protein sequence ID" value="PVH21986.1"/>
    <property type="molecule type" value="Genomic_DNA"/>
</dbReference>
<dbReference type="SUPFAM" id="SSF160219">
    <property type="entry name" value="AMPKBI-like"/>
    <property type="match status" value="1"/>
</dbReference>
<dbReference type="STRING" id="45357.A0A2V1AWU3"/>
<keyword evidence="5" id="KW-1185">Reference proteome</keyword>
<feature type="region of interest" description="Disordered" evidence="2">
    <location>
        <begin position="1"/>
        <end position="166"/>
    </location>
</feature>
<feature type="compositionally biased region" description="Polar residues" evidence="2">
    <location>
        <begin position="1"/>
        <end position="11"/>
    </location>
</feature>
<dbReference type="InterPro" id="IPR014756">
    <property type="entry name" value="Ig_E-set"/>
</dbReference>
<dbReference type="OrthoDB" id="531008at2759"/>
<feature type="compositionally biased region" description="Low complexity" evidence="2">
    <location>
        <begin position="126"/>
        <end position="137"/>
    </location>
</feature>
<dbReference type="InterPro" id="IPR006828">
    <property type="entry name" value="ASC_dom"/>
</dbReference>
<accession>A0A2V1AWU3</accession>
<evidence type="ECO:0000313" key="4">
    <source>
        <dbReference type="EMBL" id="PVH21986.1"/>
    </source>
</evidence>
<comment type="similarity">
    <text evidence="1">Belongs to the 5'-AMP-activated protein kinase beta subunit family.</text>
</comment>
<proteinExistence type="inferred from homology"/>
<dbReference type="GO" id="GO:0019901">
    <property type="term" value="F:protein kinase binding"/>
    <property type="evidence" value="ECO:0007669"/>
    <property type="project" value="TreeGrafter"/>
</dbReference>
<protein>
    <recommendedName>
        <fullName evidence="3">Association with the SNF1 complex (ASC) domain-containing protein</fullName>
    </recommendedName>
</protein>
<feature type="region of interest" description="Disordered" evidence="2">
    <location>
        <begin position="208"/>
        <end position="253"/>
    </location>
</feature>
<dbReference type="GO" id="GO:0005737">
    <property type="term" value="C:cytoplasm"/>
    <property type="evidence" value="ECO:0007669"/>
    <property type="project" value="TreeGrafter"/>
</dbReference>
<dbReference type="VEuPathDB" id="FungiDB:CXQ85_004651"/>
<evidence type="ECO:0000313" key="5">
    <source>
        <dbReference type="Proteomes" id="UP000244309"/>
    </source>
</evidence>
<comment type="caution">
    <text evidence="4">The sequence shown here is derived from an EMBL/GenBank/DDBJ whole genome shotgun (WGS) entry which is preliminary data.</text>
</comment>
<dbReference type="InterPro" id="IPR037256">
    <property type="entry name" value="ASC_dom_sf"/>
</dbReference>
<dbReference type="SUPFAM" id="SSF81296">
    <property type="entry name" value="E set domains"/>
    <property type="match status" value="1"/>
</dbReference>
<feature type="compositionally biased region" description="Low complexity" evidence="2">
    <location>
        <begin position="515"/>
        <end position="530"/>
    </location>
</feature>
<dbReference type="GO" id="GO:0007165">
    <property type="term" value="P:signal transduction"/>
    <property type="evidence" value="ECO:0007669"/>
    <property type="project" value="TreeGrafter"/>
</dbReference>
<dbReference type="Proteomes" id="UP000244309">
    <property type="component" value="Unassembled WGS sequence"/>
</dbReference>
<dbReference type="Pfam" id="PF16561">
    <property type="entry name" value="AMPK1_CBM"/>
    <property type="match status" value="1"/>
</dbReference>
<evidence type="ECO:0000259" key="3">
    <source>
        <dbReference type="SMART" id="SM01010"/>
    </source>
</evidence>
<dbReference type="GO" id="GO:0031588">
    <property type="term" value="C:nucleotide-activated protein kinase complex"/>
    <property type="evidence" value="ECO:0007669"/>
    <property type="project" value="TreeGrafter"/>
</dbReference>
<evidence type="ECO:0000256" key="1">
    <source>
        <dbReference type="ARBA" id="ARBA00010926"/>
    </source>
</evidence>
<feature type="domain" description="Association with the SNF1 complex (ASC)" evidence="3">
    <location>
        <begin position="446"/>
        <end position="594"/>
    </location>
</feature>
<organism evidence="4 5">
    <name type="scientific">Candidozyma haemuli</name>
    <dbReference type="NCBI Taxonomy" id="45357"/>
    <lineage>
        <taxon>Eukaryota</taxon>
        <taxon>Fungi</taxon>
        <taxon>Dikarya</taxon>
        <taxon>Ascomycota</taxon>
        <taxon>Saccharomycotina</taxon>
        <taxon>Pichiomycetes</taxon>
        <taxon>Metschnikowiaceae</taxon>
        <taxon>Candidozyma</taxon>
    </lineage>
</organism>
<feature type="compositionally biased region" description="Polar residues" evidence="2">
    <location>
        <begin position="232"/>
        <end position="251"/>
    </location>
</feature>
<dbReference type="SMART" id="SM01010">
    <property type="entry name" value="AMPKBI"/>
    <property type="match status" value="1"/>
</dbReference>
<dbReference type="InterPro" id="IPR032640">
    <property type="entry name" value="AMPK1_CBM"/>
</dbReference>
<dbReference type="Gene3D" id="6.20.250.60">
    <property type="match status" value="1"/>
</dbReference>
<evidence type="ECO:0000256" key="2">
    <source>
        <dbReference type="SAM" id="MobiDB-lite"/>
    </source>
</evidence>
<dbReference type="RefSeq" id="XP_025342926.1">
    <property type="nucleotide sequence ID" value="XM_025488264.1"/>
</dbReference>
<name>A0A2V1AWU3_9ASCO</name>
<reference evidence="4 5" key="1">
    <citation type="submission" date="2017-12" db="EMBL/GenBank/DDBJ databases">
        <title>Genome Sequence of a Multidrug-Resistant Candida haemulonii Isolate from a Patient with Chronic Leg Ulcers in Israel.</title>
        <authorList>
            <person name="Chow N.A."/>
            <person name="Gade L."/>
            <person name="Batra D."/>
            <person name="Rowe L.A."/>
            <person name="Ben-Ami R."/>
            <person name="Loparev V.N."/>
            <person name="Litvintseva A.P."/>
        </authorList>
    </citation>
    <scope>NUCLEOTIDE SEQUENCE [LARGE SCALE GENOMIC DNA]</scope>
    <source>
        <strain evidence="4 5">B11899</strain>
    </source>
</reference>
<dbReference type="InterPro" id="IPR050827">
    <property type="entry name" value="CRP1_MDG1_kinase"/>
</dbReference>
<dbReference type="CDD" id="cd02859">
    <property type="entry name" value="E_set_AMPKbeta_like_N"/>
    <property type="match status" value="1"/>
</dbReference>
<gene>
    <name evidence="4" type="ORF">CXQ85_004651</name>
</gene>
<dbReference type="PANTHER" id="PTHR10343">
    <property type="entry name" value="5'-AMP-ACTIVATED PROTEIN KINASE , BETA SUBUNIT"/>
    <property type="match status" value="1"/>
</dbReference>
<dbReference type="Pfam" id="PF04739">
    <property type="entry name" value="AMPKBI"/>
    <property type="match status" value="1"/>
</dbReference>
<feature type="compositionally biased region" description="Polar residues" evidence="2">
    <location>
        <begin position="22"/>
        <end position="32"/>
    </location>
</feature>